<evidence type="ECO:0000313" key="1">
    <source>
        <dbReference type="EMBL" id="KAK4443143.1"/>
    </source>
</evidence>
<dbReference type="AlphaFoldDB" id="A0AAV9G6V9"/>
<reference evidence="1" key="2">
    <citation type="submission" date="2023-05" db="EMBL/GenBank/DDBJ databases">
        <authorList>
            <consortium name="Lawrence Berkeley National Laboratory"/>
            <person name="Steindorff A."/>
            <person name="Hensen N."/>
            <person name="Bonometti L."/>
            <person name="Westerberg I."/>
            <person name="Brannstrom I.O."/>
            <person name="Guillou S."/>
            <person name="Cros-Aarteil S."/>
            <person name="Calhoun S."/>
            <person name="Haridas S."/>
            <person name="Kuo A."/>
            <person name="Mondo S."/>
            <person name="Pangilinan J."/>
            <person name="Riley R."/>
            <person name="Labutti K."/>
            <person name="Andreopoulos B."/>
            <person name="Lipzen A."/>
            <person name="Chen C."/>
            <person name="Yanf M."/>
            <person name="Daum C."/>
            <person name="Ng V."/>
            <person name="Clum A."/>
            <person name="Ohm R."/>
            <person name="Martin F."/>
            <person name="Silar P."/>
            <person name="Natvig D."/>
            <person name="Lalanne C."/>
            <person name="Gautier V."/>
            <person name="Ament-Velasquez S.L."/>
            <person name="Kruys A."/>
            <person name="Hutchinson M.I."/>
            <person name="Powell A.J."/>
            <person name="Barry K."/>
            <person name="Miller A.N."/>
            <person name="Grigoriev I.V."/>
            <person name="Debuchy R."/>
            <person name="Gladieux P."/>
            <person name="Thoren M.H."/>
            <person name="Johannesson H."/>
        </authorList>
    </citation>
    <scope>NUCLEOTIDE SEQUENCE</scope>
    <source>
        <strain evidence="1">PSN243</strain>
    </source>
</reference>
<sequence length="392" mass="42597">MTKGHDIYLINGQWLYNTRRAKICCGRWGSAPPPAPRPTAEGRRGYVRYLNVQDDLRGDLAALLGEELASRLDEFIQRTKECSLGAEFDKDHPTPAAVRKRAGGTYGQALCAAEAVLSGVQAAGPWGPLSAINRAGLCFRFAGPALAAAKRFSEFAQTYAPLLMMFPEDIDQLVAWIYALAVDVVVENGPLGEKDRIKLVVCKDADQKDCEGLASIRGFINTVTPERQTILRFSSRLPNDAPELPSPEVQPSRLNQITKSPAEVFSSSNMNIHSHFCDGWSKNKQHLMIVNAAGANVVPDVFPGSRGLARFGRRTPPANPERYSGYTFGLGFTPSEKGGACKLDCNTAYPLFARACAASSPGVYTVMYSRGTVDVGCGSFSYQIHNPDVEVD</sequence>
<gene>
    <name evidence="1" type="ORF">QBC34DRAFT_499237</name>
</gene>
<dbReference type="Proteomes" id="UP001321760">
    <property type="component" value="Unassembled WGS sequence"/>
</dbReference>
<proteinExistence type="predicted"/>
<keyword evidence="2" id="KW-1185">Reference proteome</keyword>
<accession>A0AAV9G6V9</accession>
<evidence type="ECO:0000313" key="2">
    <source>
        <dbReference type="Proteomes" id="UP001321760"/>
    </source>
</evidence>
<comment type="caution">
    <text evidence="1">The sequence shown here is derived from an EMBL/GenBank/DDBJ whole genome shotgun (WGS) entry which is preliminary data.</text>
</comment>
<name>A0AAV9G6V9_9PEZI</name>
<organism evidence="1 2">
    <name type="scientific">Podospora aff. communis PSN243</name>
    <dbReference type="NCBI Taxonomy" id="3040156"/>
    <lineage>
        <taxon>Eukaryota</taxon>
        <taxon>Fungi</taxon>
        <taxon>Dikarya</taxon>
        <taxon>Ascomycota</taxon>
        <taxon>Pezizomycotina</taxon>
        <taxon>Sordariomycetes</taxon>
        <taxon>Sordariomycetidae</taxon>
        <taxon>Sordariales</taxon>
        <taxon>Podosporaceae</taxon>
        <taxon>Podospora</taxon>
    </lineage>
</organism>
<protein>
    <submittedName>
        <fullName evidence="1">Uncharacterized protein</fullName>
    </submittedName>
</protein>
<dbReference type="EMBL" id="MU865999">
    <property type="protein sequence ID" value="KAK4443143.1"/>
    <property type="molecule type" value="Genomic_DNA"/>
</dbReference>
<reference evidence="1" key="1">
    <citation type="journal article" date="2023" name="Mol. Phylogenet. Evol.">
        <title>Genome-scale phylogeny and comparative genomics of the fungal order Sordariales.</title>
        <authorList>
            <person name="Hensen N."/>
            <person name="Bonometti L."/>
            <person name="Westerberg I."/>
            <person name="Brannstrom I.O."/>
            <person name="Guillou S."/>
            <person name="Cros-Aarteil S."/>
            <person name="Calhoun S."/>
            <person name="Haridas S."/>
            <person name="Kuo A."/>
            <person name="Mondo S."/>
            <person name="Pangilinan J."/>
            <person name="Riley R."/>
            <person name="LaButti K."/>
            <person name="Andreopoulos B."/>
            <person name="Lipzen A."/>
            <person name="Chen C."/>
            <person name="Yan M."/>
            <person name="Daum C."/>
            <person name="Ng V."/>
            <person name="Clum A."/>
            <person name="Steindorff A."/>
            <person name="Ohm R.A."/>
            <person name="Martin F."/>
            <person name="Silar P."/>
            <person name="Natvig D.O."/>
            <person name="Lalanne C."/>
            <person name="Gautier V."/>
            <person name="Ament-Velasquez S.L."/>
            <person name="Kruys A."/>
            <person name="Hutchinson M.I."/>
            <person name="Powell A.J."/>
            <person name="Barry K."/>
            <person name="Miller A.N."/>
            <person name="Grigoriev I.V."/>
            <person name="Debuchy R."/>
            <person name="Gladieux P."/>
            <person name="Hiltunen Thoren M."/>
            <person name="Johannesson H."/>
        </authorList>
    </citation>
    <scope>NUCLEOTIDE SEQUENCE</scope>
    <source>
        <strain evidence="1">PSN243</strain>
    </source>
</reference>